<proteinExistence type="predicted"/>
<protein>
    <submittedName>
        <fullName evidence="1">Uncharacterized protein</fullName>
    </submittedName>
</protein>
<dbReference type="EMBL" id="KN834282">
    <property type="protein sequence ID" value="KIK11182.1"/>
    <property type="molecule type" value="Genomic_DNA"/>
</dbReference>
<evidence type="ECO:0000313" key="2">
    <source>
        <dbReference type="Proteomes" id="UP000054018"/>
    </source>
</evidence>
<sequence length="57" mass="6046">MPVLCPGCLLTPSATPTPLDPFLSTPNQLPPLPDNDCHTYPTADAAADRNTHQLAYA</sequence>
<name>A0A0C9YLI0_9AGAM</name>
<dbReference type="Proteomes" id="UP000054018">
    <property type="component" value="Unassembled WGS sequence"/>
</dbReference>
<accession>A0A0C9YLI0</accession>
<reference evidence="1 2" key="1">
    <citation type="submission" date="2014-04" db="EMBL/GenBank/DDBJ databases">
        <authorList>
            <consortium name="DOE Joint Genome Institute"/>
            <person name="Kuo A."/>
            <person name="Kohler A."/>
            <person name="Costa M.D."/>
            <person name="Nagy L.G."/>
            <person name="Floudas D."/>
            <person name="Copeland A."/>
            <person name="Barry K.W."/>
            <person name="Cichocki N."/>
            <person name="Veneault-Fourrey C."/>
            <person name="LaButti K."/>
            <person name="Lindquist E.A."/>
            <person name="Lipzen A."/>
            <person name="Lundell T."/>
            <person name="Morin E."/>
            <person name="Murat C."/>
            <person name="Sun H."/>
            <person name="Tunlid A."/>
            <person name="Henrissat B."/>
            <person name="Grigoriev I.V."/>
            <person name="Hibbett D.S."/>
            <person name="Martin F."/>
            <person name="Nordberg H.P."/>
            <person name="Cantor M.N."/>
            <person name="Hua S.X."/>
        </authorList>
    </citation>
    <scope>NUCLEOTIDE SEQUENCE [LARGE SCALE GENOMIC DNA]</scope>
    <source>
        <strain evidence="1 2">441</strain>
    </source>
</reference>
<organism evidence="1 2">
    <name type="scientific">Pisolithus microcarpus 441</name>
    <dbReference type="NCBI Taxonomy" id="765257"/>
    <lineage>
        <taxon>Eukaryota</taxon>
        <taxon>Fungi</taxon>
        <taxon>Dikarya</taxon>
        <taxon>Basidiomycota</taxon>
        <taxon>Agaricomycotina</taxon>
        <taxon>Agaricomycetes</taxon>
        <taxon>Agaricomycetidae</taxon>
        <taxon>Boletales</taxon>
        <taxon>Sclerodermatineae</taxon>
        <taxon>Pisolithaceae</taxon>
        <taxon>Pisolithus</taxon>
    </lineage>
</organism>
<dbReference type="AlphaFoldDB" id="A0A0C9YLI0"/>
<keyword evidence="2" id="KW-1185">Reference proteome</keyword>
<evidence type="ECO:0000313" key="1">
    <source>
        <dbReference type="EMBL" id="KIK11182.1"/>
    </source>
</evidence>
<reference evidence="2" key="2">
    <citation type="submission" date="2015-01" db="EMBL/GenBank/DDBJ databases">
        <title>Evolutionary Origins and Diversification of the Mycorrhizal Mutualists.</title>
        <authorList>
            <consortium name="DOE Joint Genome Institute"/>
            <consortium name="Mycorrhizal Genomics Consortium"/>
            <person name="Kohler A."/>
            <person name="Kuo A."/>
            <person name="Nagy L.G."/>
            <person name="Floudas D."/>
            <person name="Copeland A."/>
            <person name="Barry K.W."/>
            <person name="Cichocki N."/>
            <person name="Veneault-Fourrey C."/>
            <person name="LaButti K."/>
            <person name="Lindquist E.A."/>
            <person name="Lipzen A."/>
            <person name="Lundell T."/>
            <person name="Morin E."/>
            <person name="Murat C."/>
            <person name="Riley R."/>
            <person name="Ohm R."/>
            <person name="Sun H."/>
            <person name="Tunlid A."/>
            <person name="Henrissat B."/>
            <person name="Grigoriev I.V."/>
            <person name="Hibbett D.S."/>
            <person name="Martin F."/>
        </authorList>
    </citation>
    <scope>NUCLEOTIDE SEQUENCE [LARGE SCALE GENOMIC DNA]</scope>
    <source>
        <strain evidence="2">441</strain>
    </source>
</reference>
<gene>
    <name evidence="1" type="ORF">PISMIDRAFT_19746</name>
</gene>
<dbReference type="HOGENOM" id="CLU_2997356_0_0_1"/>